<evidence type="ECO:0000313" key="4">
    <source>
        <dbReference type="Proteomes" id="UP000321323"/>
    </source>
</evidence>
<dbReference type="PANTHER" id="PTHR23150">
    <property type="entry name" value="SULFATASE MODIFYING FACTOR 1, 2"/>
    <property type="match status" value="1"/>
</dbReference>
<evidence type="ECO:0000259" key="2">
    <source>
        <dbReference type="Pfam" id="PF03781"/>
    </source>
</evidence>
<proteinExistence type="predicted"/>
<evidence type="ECO:0000256" key="1">
    <source>
        <dbReference type="SAM" id="SignalP"/>
    </source>
</evidence>
<dbReference type="Proteomes" id="UP000321323">
    <property type="component" value="Chromosome"/>
</dbReference>
<organism evidence="3 4">
    <name type="scientific">[Empedobacter] haloabium</name>
    <dbReference type="NCBI Taxonomy" id="592317"/>
    <lineage>
        <taxon>Bacteria</taxon>
        <taxon>Pseudomonadati</taxon>
        <taxon>Pseudomonadota</taxon>
        <taxon>Betaproteobacteria</taxon>
        <taxon>Burkholderiales</taxon>
        <taxon>Oxalobacteraceae</taxon>
        <taxon>Telluria group</taxon>
        <taxon>Telluria group incertae sedis</taxon>
    </lineage>
</organism>
<dbReference type="Gene3D" id="3.90.1580.10">
    <property type="entry name" value="paralog of FGE (formylglycine-generating enzyme)"/>
    <property type="match status" value="1"/>
</dbReference>
<feature type="domain" description="Sulfatase-modifying factor enzyme-like" evidence="2">
    <location>
        <begin position="30"/>
        <end position="303"/>
    </location>
</feature>
<accession>A0ABZ1UF21</accession>
<protein>
    <submittedName>
        <fullName evidence="3">Formylglycine-generating enzyme family protein</fullName>
    </submittedName>
</protein>
<dbReference type="EMBL" id="CP136508">
    <property type="protein sequence ID" value="WUR11194.1"/>
    <property type="molecule type" value="Genomic_DNA"/>
</dbReference>
<gene>
    <name evidence="3" type="ORF">E7V67_015890</name>
</gene>
<dbReference type="InterPro" id="IPR005532">
    <property type="entry name" value="SUMF_dom"/>
</dbReference>
<feature type="chain" id="PRO_5045230857" evidence="1">
    <location>
        <begin position="23"/>
        <end position="348"/>
    </location>
</feature>
<keyword evidence="4" id="KW-1185">Reference proteome</keyword>
<name>A0ABZ1UF21_9BURK</name>
<dbReference type="Pfam" id="PF03781">
    <property type="entry name" value="FGE-sulfatase"/>
    <property type="match status" value="1"/>
</dbReference>
<sequence length="348" mass="37166">MKNILLVLALAALAAVSGPLAAAGDAVIIPPMVMIKGGEFLMGSFDNPKDENYPTSEPVHAVKIKSFRLSKYETTVKQFRQFVEATGYQAKGDCWKLAANEWGIEVGQVAWDSPVNAPTDYHPVTCVSWNDAHAYLEWLSQQTGKHYRLPSEAEWEYASRAGGNARYPFGDDPAALCKHANVFDRGGKAAIARLTGKSRDEVKCHDGAEFTTVVGMYAPNAFGLHDMLGNVGEYVEDCQHLSYEGAPTDGSAWTSGCATFHGGAMAIHRGGSYNNGAVGASPTHRGHAGLDNRSSLGEGFRIAETIEDAAAQKSRAGKTAKPSAFEAGLASAQLAERASRERAKGSPK</sequence>
<evidence type="ECO:0000313" key="3">
    <source>
        <dbReference type="EMBL" id="WUR11194.1"/>
    </source>
</evidence>
<dbReference type="InterPro" id="IPR016187">
    <property type="entry name" value="CTDL_fold"/>
</dbReference>
<keyword evidence="1" id="KW-0732">Signal</keyword>
<feature type="signal peptide" evidence="1">
    <location>
        <begin position="1"/>
        <end position="22"/>
    </location>
</feature>
<dbReference type="InterPro" id="IPR042095">
    <property type="entry name" value="SUMF_sf"/>
</dbReference>
<dbReference type="SUPFAM" id="SSF56436">
    <property type="entry name" value="C-type lectin-like"/>
    <property type="match status" value="1"/>
</dbReference>
<dbReference type="PANTHER" id="PTHR23150:SF19">
    <property type="entry name" value="FORMYLGLYCINE-GENERATING ENZYME"/>
    <property type="match status" value="1"/>
</dbReference>
<reference evidence="3 4" key="1">
    <citation type="journal article" date="2019" name="Int. J. Syst. Evol. Microbiol.">
        <title>The Draft Whole-Genome Sequence of the Antibiotic Producer Empedobacter haloabium ATCC 31962 Provides Indications for Its Taxonomic Reclassification.</title>
        <authorList>
            <person name="Miess H."/>
            <person name="Arlt P."/>
            <person name="Apel A.K."/>
            <person name="Weber T."/>
            <person name="Nieselt K."/>
            <person name="Hanssen F."/>
            <person name="Czemmel S."/>
            <person name="Nahnsen S."/>
            <person name="Gross H."/>
        </authorList>
    </citation>
    <scope>NUCLEOTIDE SEQUENCE [LARGE SCALE GENOMIC DNA]</scope>
    <source>
        <strain evidence="3 4">ATCC 31962</strain>
    </source>
</reference>
<dbReference type="InterPro" id="IPR051043">
    <property type="entry name" value="Sulfatase_Mod_Factor_Kinase"/>
</dbReference>